<sequence length="38" mass="4325">MDKSVIISPSFYDRSAKSLFYGLGYLITIWGQLMNLPV</sequence>
<gene>
    <name evidence="2" type="ORF">AO382_1329</name>
</gene>
<feature type="transmembrane region" description="Helical" evidence="1">
    <location>
        <begin position="18"/>
        <end position="36"/>
    </location>
</feature>
<comment type="caution">
    <text evidence="2">The sequence shown here is derived from an EMBL/GenBank/DDBJ whole genome shotgun (WGS) entry which is preliminary data.</text>
</comment>
<protein>
    <submittedName>
        <fullName evidence="2">Uncharacterized protein</fullName>
    </submittedName>
</protein>
<dbReference type="AlphaFoldDB" id="A0A7Z0UY88"/>
<accession>A0A7Z0UY88</accession>
<evidence type="ECO:0000256" key="1">
    <source>
        <dbReference type="SAM" id="Phobius"/>
    </source>
</evidence>
<keyword evidence="1" id="KW-1133">Transmembrane helix</keyword>
<keyword evidence="1" id="KW-0472">Membrane</keyword>
<evidence type="ECO:0000313" key="3">
    <source>
        <dbReference type="Proteomes" id="UP000078446"/>
    </source>
</evidence>
<reference evidence="2 3" key="1">
    <citation type="journal article" date="2016" name="Genome Biol. Evol.">
        <title>Comparative Genomic Analyses of the Moraxella catarrhalis Serosensitive and Seroresistant Lineages Demonstrate Their Independent Evolution.</title>
        <authorList>
            <person name="Earl J.P."/>
            <person name="de Vries S.P."/>
            <person name="Ahmed A."/>
            <person name="Powell E."/>
            <person name="Schultz M.P."/>
            <person name="Hermans P.W."/>
            <person name="Hill D.J."/>
            <person name="Zhou Z."/>
            <person name="Constantinidou C.I."/>
            <person name="Hu F.Z."/>
            <person name="Bootsma H.J."/>
            <person name="Ehrlich G.D."/>
        </authorList>
    </citation>
    <scope>NUCLEOTIDE SEQUENCE [LARGE SCALE GENOMIC DNA]</scope>
    <source>
        <strain evidence="2 3">Z7574</strain>
    </source>
</reference>
<dbReference type="EMBL" id="LXHE01000013">
    <property type="protein sequence ID" value="OAV00596.1"/>
    <property type="molecule type" value="Genomic_DNA"/>
</dbReference>
<proteinExistence type="predicted"/>
<dbReference type="Proteomes" id="UP000078446">
    <property type="component" value="Unassembled WGS sequence"/>
</dbReference>
<name>A0A7Z0UY88_MORCA</name>
<evidence type="ECO:0000313" key="2">
    <source>
        <dbReference type="EMBL" id="OAV00596.1"/>
    </source>
</evidence>
<organism evidence="2 3">
    <name type="scientific">Moraxella catarrhalis</name>
    <name type="common">Branhamella catarrhalis</name>
    <dbReference type="NCBI Taxonomy" id="480"/>
    <lineage>
        <taxon>Bacteria</taxon>
        <taxon>Pseudomonadati</taxon>
        <taxon>Pseudomonadota</taxon>
        <taxon>Gammaproteobacteria</taxon>
        <taxon>Moraxellales</taxon>
        <taxon>Moraxellaceae</taxon>
        <taxon>Moraxella</taxon>
    </lineage>
</organism>
<keyword evidence="1" id="KW-0812">Transmembrane</keyword>